<proteinExistence type="predicted"/>
<dbReference type="EMBL" id="JBJHZX010000002">
    <property type="protein sequence ID" value="MFL0194408.1"/>
    <property type="molecule type" value="Genomic_DNA"/>
</dbReference>
<protein>
    <submittedName>
        <fullName evidence="1">Uncharacterized protein</fullName>
    </submittedName>
</protein>
<gene>
    <name evidence="1" type="ORF">ACJDU8_02290</name>
</gene>
<organism evidence="1 2">
    <name type="scientific">Candidatus Clostridium eludens</name>
    <dbReference type="NCBI Taxonomy" id="3381663"/>
    <lineage>
        <taxon>Bacteria</taxon>
        <taxon>Bacillati</taxon>
        <taxon>Bacillota</taxon>
        <taxon>Clostridia</taxon>
        <taxon>Eubacteriales</taxon>
        <taxon>Clostridiaceae</taxon>
        <taxon>Clostridium</taxon>
    </lineage>
</organism>
<evidence type="ECO:0000313" key="2">
    <source>
        <dbReference type="Proteomes" id="UP001623660"/>
    </source>
</evidence>
<evidence type="ECO:0000313" key="1">
    <source>
        <dbReference type="EMBL" id="MFL0194408.1"/>
    </source>
</evidence>
<comment type="caution">
    <text evidence="1">The sequence shown here is derived from an EMBL/GenBank/DDBJ whole genome shotgun (WGS) entry which is preliminary data.</text>
</comment>
<keyword evidence="2" id="KW-1185">Reference proteome</keyword>
<accession>A0ABW8SGN8</accession>
<dbReference type="Proteomes" id="UP001623660">
    <property type="component" value="Unassembled WGS sequence"/>
</dbReference>
<name>A0ABW8SGN8_9CLOT</name>
<dbReference type="RefSeq" id="WP_406790528.1">
    <property type="nucleotide sequence ID" value="NZ_JBJHZX010000002.1"/>
</dbReference>
<reference evidence="1 2" key="1">
    <citation type="submission" date="2024-11" db="EMBL/GenBank/DDBJ databases">
        <authorList>
            <person name="Heng Y.C."/>
            <person name="Lim A.C.H."/>
            <person name="Lee J.K.Y."/>
            <person name="Kittelmann S."/>
        </authorList>
    </citation>
    <scope>NUCLEOTIDE SEQUENCE [LARGE SCALE GENOMIC DNA]</scope>
    <source>
        <strain evidence="1 2">WILCCON 0269</strain>
    </source>
</reference>
<sequence>MPVLSLNKIQFRKIDNSKRINTPTSEEYIVETQKNNELLREKIYEYTEAYKNASQYYVK</sequence>